<feature type="domain" description="AB hydrolase-1" evidence="2">
    <location>
        <begin position="21"/>
        <end position="129"/>
    </location>
</feature>
<reference evidence="4 5" key="1">
    <citation type="submission" date="2023-07" db="EMBL/GenBank/DDBJ databases">
        <title>Novel species in genus Planococcus.</title>
        <authorList>
            <person name="Ning S."/>
        </authorList>
    </citation>
    <scope>NUCLEOTIDE SEQUENCE [LARGE SCALE GENOMIC DNA]</scope>
    <source>
        <strain evidence="4 5">N017</strain>
    </source>
</reference>
<name>A0ABT8NBA8_9BACL</name>
<keyword evidence="4" id="KW-0378">Hydrolase</keyword>
<evidence type="ECO:0000313" key="5">
    <source>
        <dbReference type="Proteomes" id="UP001172142"/>
    </source>
</evidence>
<dbReference type="PRINTS" id="PR00111">
    <property type="entry name" value="ABHYDROLASE"/>
</dbReference>
<dbReference type="Pfam" id="PF00561">
    <property type="entry name" value="Abhydrolase_1"/>
    <property type="match status" value="1"/>
</dbReference>
<dbReference type="InterPro" id="IPR029058">
    <property type="entry name" value="AB_hydrolase_fold"/>
</dbReference>
<dbReference type="SUPFAM" id="SSF53474">
    <property type="entry name" value="alpha/beta-Hydrolases"/>
    <property type="match status" value="1"/>
</dbReference>
<accession>A0ABT8NBA8</accession>
<sequence>MYEEIIKRNNVRVFGQGKQMLVFGHGFGCDQYVWSEIAPAFEDKYRVVLFDYVGSGKSDKSAYSTERYGTLHGYKQDLLDLCDALNLENIVFVGHSVSSMIGALASIERPEMIDKLVMIGPSPYYLNESDYYGGFEKSDIDELLDMMEVNYKEWAKYLAPVVMQNEDRPHLAEEFEQILCSNDPVIARNFAEVTFTSDVRSELSKVTVPTLILQPQFDAIAPPEVGRFVHEQIKDSQLIVMEAAGHNPHISHSEETVKLIQAYLNS</sequence>
<comment type="caution">
    <text evidence="4">The sequence shown here is derived from an EMBL/GenBank/DDBJ whole genome shotgun (WGS) entry which is preliminary data.</text>
</comment>
<dbReference type="Proteomes" id="UP001172142">
    <property type="component" value="Unassembled WGS sequence"/>
</dbReference>
<gene>
    <name evidence="4" type="ORF">QWY13_06445</name>
</gene>
<keyword evidence="5" id="KW-1185">Reference proteome</keyword>
<proteinExistence type="inferred from homology"/>
<dbReference type="RefSeq" id="WP_301855638.1">
    <property type="nucleotide sequence ID" value="NZ_JAUJWU010000001.1"/>
</dbReference>
<dbReference type="EMBL" id="JAUJWU010000001">
    <property type="protein sequence ID" value="MDN7245136.1"/>
    <property type="molecule type" value="Genomic_DNA"/>
</dbReference>
<protein>
    <submittedName>
        <fullName evidence="4">Alpha/beta hydrolase</fullName>
    </submittedName>
</protein>
<feature type="domain" description="Peptidase S33 tripeptidyl aminopeptidase-like C-terminal" evidence="3">
    <location>
        <begin position="198"/>
        <end position="265"/>
    </location>
</feature>
<comment type="similarity">
    <text evidence="1">Belongs to the AB hydrolase superfamily.</text>
</comment>
<dbReference type="GO" id="GO:0016787">
    <property type="term" value="F:hydrolase activity"/>
    <property type="evidence" value="ECO:0007669"/>
    <property type="project" value="UniProtKB-KW"/>
</dbReference>
<evidence type="ECO:0000256" key="1">
    <source>
        <dbReference type="ARBA" id="ARBA00008645"/>
    </source>
</evidence>
<dbReference type="PANTHER" id="PTHR43039">
    <property type="entry name" value="ESTERASE-RELATED"/>
    <property type="match status" value="1"/>
</dbReference>
<organism evidence="4 5">
    <name type="scientific">Planococcus shenhongbingii</name>
    <dbReference type="NCBI Taxonomy" id="3058398"/>
    <lineage>
        <taxon>Bacteria</taxon>
        <taxon>Bacillati</taxon>
        <taxon>Bacillota</taxon>
        <taxon>Bacilli</taxon>
        <taxon>Bacillales</taxon>
        <taxon>Caryophanaceae</taxon>
        <taxon>Planococcus</taxon>
    </lineage>
</organism>
<dbReference type="InterPro" id="IPR000073">
    <property type="entry name" value="AB_hydrolase_1"/>
</dbReference>
<dbReference type="InterPro" id="IPR013595">
    <property type="entry name" value="Pept_S33_TAP-like_C"/>
</dbReference>
<evidence type="ECO:0000259" key="3">
    <source>
        <dbReference type="Pfam" id="PF08386"/>
    </source>
</evidence>
<dbReference type="Gene3D" id="3.40.50.1820">
    <property type="entry name" value="alpha/beta hydrolase"/>
    <property type="match status" value="1"/>
</dbReference>
<dbReference type="Pfam" id="PF08386">
    <property type="entry name" value="Abhydrolase_4"/>
    <property type="match status" value="1"/>
</dbReference>
<evidence type="ECO:0000259" key="2">
    <source>
        <dbReference type="Pfam" id="PF00561"/>
    </source>
</evidence>
<evidence type="ECO:0000313" key="4">
    <source>
        <dbReference type="EMBL" id="MDN7245136.1"/>
    </source>
</evidence>